<organism evidence="1 2">
    <name type="scientific">Salix brachista</name>
    <dbReference type="NCBI Taxonomy" id="2182728"/>
    <lineage>
        <taxon>Eukaryota</taxon>
        <taxon>Viridiplantae</taxon>
        <taxon>Streptophyta</taxon>
        <taxon>Embryophyta</taxon>
        <taxon>Tracheophyta</taxon>
        <taxon>Spermatophyta</taxon>
        <taxon>Magnoliopsida</taxon>
        <taxon>eudicotyledons</taxon>
        <taxon>Gunneridae</taxon>
        <taxon>Pentapetalae</taxon>
        <taxon>rosids</taxon>
        <taxon>fabids</taxon>
        <taxon>Malpighiales</taxon>
        <taxon>Salicaceae</taxon>
        <taxon>Saliceae</taxon>
        <taxon>Salix</taxon>
    </lineage>
</organism>
<comment type="caution">
    <text evidence="1">The sequence shown here is derived from an EMBL/GenBank/DDBJ whole genome shotgun (WGS) entry which is preliminary data.</text>
</comment>
<reference evidence="2" key="1">
    <citation type="journal article" date="2019" name="Gigascience">
        <title>De novo genome assembly of the endangered Acer yangbiense, a plant species with extremely small populations endemic to Yunnan Province, China.</title>
        <authorList>
            <person name="Yang J."/>
            <person name="Wariss H.M."/>
            <person name="Tao L."/>
            <person name="Zhang R."/>
            <person name="Yun Q."/>
            <person name="Hollingsworth P."/>
            <person name="Dao Z."/>
            <person name="Luo G."/>
            <person name="Guo H."/>
            <person name="Ma Y."/>
            <person name="Sun W."/>
        </authorList>
    </citation>
    <scope>NUCLEOTIDE SEQUENCE [LARGE SCALE GENOMIC DNA]</scope>
    <source>
        <strain evidence="2">cv. br00</strain>
    </source>
</reference>
<evidence type="ECO:0000313" key="1">
    <source>
        <dbReference type="EMBL" id="KAB5569889.1"/>
    </source>
</evidence>
<name>A0A5N5NRL2_9ROSI</name>
<accession>A0A5N5NRL2</accession>
<protein>
    <submittedName>
        <fullName evidence="1">Uncharacterized protein</fullName>
    </submittedName>
</protein>
<dbReference type="AlphaFoldDB" id="A0A5N5NRL2"/>
<keyword evidence="2" id="KW-1185">Reference proteome</keyword>
<sequence>MKDTRAGRTDQNRRFDLTIIPERIIRKPKSEKNGFHYKDILKVPHPSPTIPCFGSGSTSVQSCSESAISFSQKIMRGVESITAILTKELNSMKDIHRIGSSSDKSNGKWMCRIVLAVVNLGMLEQKTGVLVLLFSFSLPLLITEQEAEQIKSAGHDLDGRNYKKKQDGSMVS</sequence>
<proteinExistence type="predicted"/>
<dbReference type="EMBL" id="VDCV01000002">
    <property type="protein sequence ID" value="KAB5569889.1"/>
    <property type="molecule type" value="Genomic_DNA"/>
</dbReference>
<dbReference type="Proteomes" id="UP000326939">
    <property type="component" value="Chromosome 2"/>
</dbReference>
<dbReference type="PANTHER" id="PTHR34461:SF2">
    <property type="entry name" value="EXPRESSED PROTEIN"/>
    <property type="match status" value="1"/>
</dbReference>
<gene>
    <name evidence="1" type="ORF">DKX38_003682</name>
</gene>
<dbReference type="PANTHER" id="PTHR34461">
    <property type="entry name" value="EXPRESSED PROTEIN"/>
    <property type="match status" value="1"/>
</dbReference>
<evidence type="ECO:0000313" key="2">
    <source>
        <dbReference type="Proteomes" id="UP000326939"/>
    </source>
</evidence>